<reference evidence="1" key="1">
    <citation type="journal article" date="2021" name="PeerJ">
        <title>Extensive microbial diversity within the chicken gut microbiome revealed by metagenomics and culture.</title>
        <authorList>
            <person name="Gilroy R."/>
            <person name="Ravi A."/>
            <person name="Getino M."/>
            <person name="Pursley I."/>
            <person name="Horton D.L."/>
            <person name="Alikhan N.F."/>
            <person name="Baker D."/>
            <person name="Gharbi K."/>
            <person name="Hall N."/>
            <person name="Watson M."/>
            <person name="Adriaenssens E.M."/>
            <person name="Foster-Nyarko E."/>
            <person name="Jarju S."/>
            <person name="Secka A."/>
            <person name="Antonio M."/>
            <person name="Oren A."/>
            <person name="Chaudhuri R.R."/>
            <person name="La Ragione R."/>
            <person name="Hildebrand F."/>
            <person name="Pallen M.J."/>
        </authorList>
    </citation>
    <scope>NUCLEOTIDE SEQUENCE</scope>
    <source>
        <strain evidence="1">ChiGjej1B1-98</strain>
    </source>
</reference>
<dbReference type="AlphaFoldDB" id="A0A9D1YXP1"/>
<dbReference type="Proteomes" id="UP000824005">
    <property type="component" value="Unassembled WGS sequence"/>
</dbReference>
<proteinExistence type="predicted"/>
<accession>A0A9D1YXP1</accession>
<evidence type="ECO:0000313" key="2">
    <source>
        <dbReference type="Proteomes" id="UP000824005"/>
    </source>
</evidence>
<reference evidence="1" key="2">
    <citation type="submission" date="2021-04" db="EMBL/GenBank/DDBJ databases">
        <authorList>
            <person name="Gilroy R."/>
        </authorList>
    </citation>
    <scope>NUCLEOTIDE SEQUENCE</scope>
    <source>
        <strain evidence="1">ChiGjej1B1-98</strain>
    </source>
</reference>
<sequence length="60" mass="6702">MKKVLYLALGIAAGVVAIRLIQQTPRGREIVDDVELRIGEFAQAVRDGYVSRETELRSDD</sequence>
<dbReference type="EMBL" id="DXDC01000483">
    <property type="protein sequence ID" value="HIY67754.1"/>
    <property type="molecule type" value="Genomic_DNA"/>
</dbReference>
<gene>
    <name evidence="1" type="ORF">H9830_15930</name>
</gene>
<evidence type="ECO:0000313" key="1">
    <source>
        <dbReference type="EMBL" id="HIY67754.1"/>
    </source>
</evidence>
<organism evidence="1 2">
    <name type="scientific">Candidatus Agrococcus pullicola</name>
    <dbReference type="NCBI Taxonomy" id="2838429"/>
    <lineage>
        <taxon>Bacteria</taxon>
        <taxon>Bacillati</taxon>
        <taxon>Actinomycetota</taxon>
        <taxon>Actinomycetes</taxon>
        <taxon>Micrococcales</taxon>
        <taxon>Microbacteriaceae</taxon>
        <taxon>Agrococcus</taxon>
    </lineage>
</organism>
<name>A0A9D1YXP1_9MICO</name>
<protein>
    <submittedName>
        <fullName evidence="1">Uncharacterized protein</fullName>
    </submittedName>
</protein>
<comment type="caution">
    <text evidence="1">The sequence shown here is derived from an EMBL/GenBank/DDBJ whole genome shotgun (WGS) entry which is preliminary data.</text>
</comment>